<accession>X1QMZ1</accession>
<reference evidence="1" key="1">
    <citation type="journal article" date="2014" name="Front. Microbiol.">
        <title>High frequency of phylogenetically diverse reductive dehalogenase-homologous genes in deep subseafloor sedimentary metagenomes.</title>
        <authorList>
            <person name="Kawai M."/>
            <person name="Futagami T."/>
            <person name="Toyoda A."/>
            <person name="Takaki Y."/>
            <person name="Nishi S."/>
            <person name="Hori S."/>
            <person name="Arai W."/>
            <person name="Tsubouchi T."/>
            <person name="Morono Y."/>
            <person name="Uchiyama I."/>
            <person name="Ito T."/>
            <person name="Fujiyama A."/>
            <person name="Inagaki F."/>
            <person name="Takami H."/>
        </authorList>
    </citation>
    <scope>NUCLEOTIDE SEQUENCE</scope>
    <source>
        <strain evidence="1">Expedition CK06-06</strain>
    </source>
</reference>
<sequence length="137" mass="15832">AMNLGDCDNSTDILFTLVPYWSVPMNFGWEWTWEVLWGQWYQSGGEAGEEPPTEMKRLLDLWEKMKTTMDEEERVRLGKEILASQAENLWTIGTVGLAPAPIIVRDNLRNIPESALLGWDVLFGSPYTPEQYFFKQK</sequence>
<dbReference type="EMBL" id="BARV01040267">
    <property type="protein sequence ID" value="GAI52360.1"/>
    <property type="molecule type" value="Genomic_DNA"/>
</dbReference>
<protein>
    <recommendedName>
        <fullName evidence="2">Solute-binding protein family 5 domain-containing protein</fullName>
    </recommendedName>
</protein>
<dbReference type="Gene3D" id="3.10.105.10">
    <property type="entry name" value="Dipeptide-binding Protein, Domain 3"/>
    <property type="match status" value="1"/>
</dbReference>
<name>X1QMZ1_9ZZZZ</name>
<comment type="caution">
    <text evidence="1">The sequence shown here is derived from an EMBL/GenBank/DDBJ whole genome shotgun (WGS) entry which is preliminary data.</text>
</comment>
<gene>
    <name evidence="1" type="ORF">S06H3_61410</name>
</gene>
<evidence type="ECO:0008006" key="2">
    <source>
        <dbReference type="Google" id="ProtNLM"/>
    </source>
</evidence>
<feature type="non-terminal residue" evidence="1">
    <location>
        <position position="1"/>
    </location>
</feature>
<dbReference type="AlphaFoldDB" id="X1QMZ1"/>
<proteinExistence type="predicted"/>
<organism evidence="1">
    <name type="scientific">marine sediment metagenome</name>
    <dbReference type="NCBI Taxonomy" id="412755"/>
    <lineage>
        <taxon>unclassified sequences</taxon>
        <taxon>metagenomes</taxon>
        <taxon>ecological metagenomes</taxon>
    </lineage>
</organism>
<evidence type="ECO:0000313" key="1">
    <source>
        <dbReference type="EMBL" id="GAI52360.1"/>
    </source>
</evidence>